<proteinExistence type="inferred from homology"/>
<keyword evidence="2 3" id="KW-0663">Pyridoxal phosphate</keyword>
<dbReference type="InterPro" id="IPR000653">
    <property type="entry name" value="DegT/StrS_aminotransferase"/>
</dbReference>
<dbReference type="Gene3D" id="3.40.640.10">
    <property type="entry name" value="Type I PLP-dependent aspartate aminotransferase-like (Major domain)"/>
    <property type="match status" value="1"/>
</dbReference>
<dbReference type="InterPro" id="IPR015422">
    <property type="entry name" value="PyrdxlP-dep_Trfase_small"/>
</dbReference>
<dbReference type="InterPro" id="IPR015421">
    <property type="entry name" value="PyrdxlP-dep_Trfase_major"/>
</dbReference>
<dbReference type="PANTHER" id="PTHR30244">
    <property type="entry name" value="TRANSAMINASE"/>
    <property type="match status" value="1"/>
</dbReference>
<dbReference type="PATRIC" id="fig|1618426.3.peg.113"/>
<dbReference type="PANTHER" id="PTHR30244:SF34">
    <property type="entry name" value="DTDP-4-AMINO-4,6-DIDEOXYGALACTOSE TRANSAMINASE"/>
    <property type="match status" value="1"/>
</dbReference>
<evidence type="ECO:0000256" key="3">
    <source>
        <dbReference type="RuleBase" id="RU004508"/>
    </source>
</evidence>
<evidence type="ECO:0000313" key="4">
    <source>
        <dbReference type="EMBL" id="KKQ10625.1"/>
    </source>
</evidence>
<dbReference type="CDD" id="cd00616">
    <property type="entry name" value="AHBA_syn"/>
    <property type="match status" value="1"/>
</dbReference>
<dbReference type="Proteomes" id="UP000034492">
    <property type="component" value="Unassembled WGS sequence"/>
</dbReference>
<feature type="modified residue" description="N6-(pyridoxal phosphate)lysine" evidence="2">
    <location>
        <position position="200"/>
    </location>
</feature>
<comment type="caution">
    <text evidence="4">The sequence shown here is derived from an EMBL/GenBank/DDBJ whole genome shotgun (WGS) entry which is preliminary data.</text>
</comment>
<accession>A0A0G0FAU3</accession>
<dbReference type="GO" id="GO:0000271">
    <property type="term" value="P:polysaccharide biosynthetic process"/>
    <property type="evidence" value="ECO:0007669"/>
    <property type="project" value="TreeGrafter"/>
</dbReference>
<dbReference type="AlphaFoldDB" id="A0A0G0FAU3"/>
<protein>
    <submittedName>
        <fullName evidence="4">Glutamine-scyllo-inositol transaminase</fullName>
    </submittedName>
</protein>
<dbReference type="EMBL" id="LBSA01000002">
    <property type="protein sequence ID" value="KKQ10625.1"/>
    <property type="molecule type" value="Genomic_DNA"/>
</dbReference>
<dbReference type="PIRSF" id="PIRSF000390">
    <property type="entry name" value="PLP_StrS"/>
    <property type="match status" value="1"/>
</dbReference>
<evidence type="ECO:0000313" key="5">
    <source>
        <dbReference type="Proteomes" id="UP000034492"/>
    </source>
</evidence>
<gene>
    <name evidence="4" type="ORF">US19_C0002G0044</name>
</gene>
<feature type="active site" description="Proton acceptor" evidence="1">
    <location>
        <position position="200"/>
    </location>
</feature>
<dbReference type="GO" id="GO:0008483">
    <property type="term" value="F:transaminase activity"/>
    <property type="evidence" value="ECO:0007669"/>
    <property type="project" value="TreeGrafter"/>
</dbReference>
<organism evidence="4 5">
    <name type="scientific">Candidatus Daviesbacteria bacterium GW2011_GWB1_36_5</name>
    <dbReference type="NCBI Taxonomy" id="1618426"/>
    <lineage>
        <taxon>Bacteria</taxon>
        <taxon>Candidatus Daviesiibacteriota</taxon>
    </lineage>
</organism>
<dbReference type="Gene3D" id="3.90.1150.10">
    <property type="entry name" value="Aspartate Aminotransferase, domain 1"/>
    <property type="match status" value="1"/>
</dbReference>
<comment type="similarity">
    <text evidence="3">Belongs to the DegT/DnrJ/EryC1 family.</text>
</comment>
<sequence length="420" mass="46647">MGKSDDGLPAFEGGKPVREKFLIFGSPLIGKEEINEVVDSLKSGWIGTGPKVAKFESLIRDYTGAKYALAVNSATAGLHLSLVVSGIGRGDEVITTPMTFCASANVIEHVGGKPVFVDVDVKSMNIDSEKIEKKITKKTKAILPVHMAGRPAEMSKILKIAKKYNLKIIEDAAHAIGASYKGKKVGNIGDLTAFSFYVTKNLATGEGGMVTTNNKKYADLIKIYALHGMSQDAWKRYSDEGFKHYQVQVPGYKYNMMDIQAALGIHQFYKFESMQKRRKEIWEIYNQAFRDLPVTIPADIDPETEHALHLYTILVDTDKLKASRDDVQSALHAENIGIGIHFTSLHLHNFYRNKYGFAKGDFSNTEFISDRTISLPFSAKLTDKDVQDVIKAVKKVLNYYLTKAPKKIKKKLPKAATDVS</sequence>
<evidence type="ECO:0000256" key="2">
    <source>
        <dbReference type="PIRSR" id="PIRSR000390-2"/>
    </source>
</evidence>
<dbReference type="Pfam" id="PF01041">
    <property type="entry name" value="DegT_DnrJ_EryC1"/>
    <property type="match status" value="1"/>
</dbReference>
<name>A0A0G0FAU3_9BACT</name>
<dbReference type="InterPro" id="IPR015424">
    <property type="entry name" value="PyrdxlP-dep_Trfase"/>
</dbReference>
<evidence type="ECO:0000256" key="1">
    <source>
        <dbReference type="PIRSR" id="PIRSR000390-1"/>
    </source>
</evidence>
<dbReference type="SUPFAM" id="SSF53383">
    <property type="entry name" value="PLP-dependent transferases"/>
    <property type="match status" value="1"/>
</dbReference>
<dbReference type="GO" id="GO:0030170">
    <property type="term" value="F:pyridoxal phosphate binding"/>
    <property type="evidence" value="ECO:0007669"/>
    <property type="project" value="TreeGrafter"/>
</dbReference>
<reference evidence="4 5" key="1">
    <citation type="journal article" date="2015" name="Nature">
        <title>rRNA introns, odd ribosomes, and small enigmatic genomes across a large radiation of phyla.</title>
        <authorList>
            <person name="Brown C.T."/>
            <person name="Hug L.A."/>
            <person name="Thomas B.C."/>
            <person name="Sharon I."/>
            <person name="Castelle C.J."/>
            <person name="Singh A."/>
            <person name="Wilkins M.J."/>
            <person name="Williams K.H."/>
            <person name="Banfield J.F."/>
        </authorList>
    </citation>
    <scope>NUCLEOTIDE SEQUENCE [LARGE SCALE GENOMIC DNA]</scope>
</reference>